<dbReference type="FunFam" id="2.40.110.10:FF:000002">
    <property type="entry name" value="Acyl-CoA dehydrogenase fadE12"/>
    <property type="match status" value="1"/>
</dbReference>
<dbReference type="EMBL" id="JACEFB010000018">
    <property type="protein sequence ID" value="MBA2227744.1"/>
    <property type="molecule type" value="Genomic_DNA"/>
</dbReference>
<comment type="caution">
    <text evidence="17">The sequence shown here is derived from an EMBL/GenBank/DDBJ whole genome shotgun (WGS) entry which is preliminary data.</text>
</comment>
<dbReference type="InterPro" id="IPR009100">
    <property type="entry name" value="AcylCoA_DH/oxidase_NM_dom_sf"/>
</dbReference>
<feature type="domain" description="ACAD9/ACADV-like C-terminal" evidence="16">
    <location>
        <begin position="479"/>
        <end position="548"/>
    </location>
</feature>
<dbReference type="RefSeq" id="WP_194539604.1">
    <property type="nucleotide sequence ID" value="NZ_JACEFB010000018.1"/>
</dbReference>
<evidence type="ECO:0000256" key="1">
    <source>
        <dbReference type="ARBA" id="ARBA00001974"/>
    </source>
</evidence>
<dbReference type="GO" id="GO:0016020">
    <property type="term" value="C:membrane"/>
    <property type="evidence" value="ECO:0007669"/>
    <property type="project" value="UniProtKB-SubCell"/>
</dbReference>
<dbReference type="SUPFAM" id="SSF56645">
    <property type="entry name" value="Acyl-CoA dehydrogenase NM domain-like"/>
    <property type="match status" value="1"/>
</dbReference>
<keyword evidence="8 12" id="KW-0560">Oxidoreductase</keyword>
<dbReference type="Gene3D" id="2.40.110.10">
    <property type="entry name" value="Butyryl-CoA Dehydrogenase, subunit A, domain 2"/>
    <property type="match status" value="1"/>
</dbReference>
<evidence type="ECO:0000256" key="9">
    <source>
        <dbReference type="ARBA" id="ARBA00023136"/>
    </source>
</evidence>
<comment type="subcellular location">
    <subcellularLocation>
        <location evidence="2">Membrane</location>
        <topology evidence="2">Peripheral membrane protein</topology>
    </subcellularLocation>
</comment>
<proteinExistence type="inferred from homology"/>
<comment type="similarity">
    <text evidence="3 12">Belongs to the acyl-CoA dehydrogenase family.</text>
</comment>
<evidence type="ECO:0000256" key="5">
    <source>
        <dbReference type="ARBA" id="ARBA00022630"/>
    </source>
</evidence>
<dbReference type="InterPro" id="IPR013786">
    <property type="entry name" value="AcylCoA_DH/ox_N"/>
</dbReference>
<dbReference type="AlphaFoldDB" id="A0A7V8VGR0"/>
<evidence type="ECO:0000256" key="4">
    <source>
        <dbReference type="ARBA" id="ARBA00022553"/>
    </source>
</evidence>
<evidence type="ECO:0000259" key="16">
    <source>
        <dbReference type="Pfam" id="PF21343"/>
    </source>
</evidence>
<dbReference type="InterPro" id="IPR036250">
    <property type="entry name" value="AcylCo_DH-like_C"/>
</dbReference>
<dbReference type="FunFam" id="1.10.540.10:FF:000001">
    <property type="entry name" value="Very long-chain-specific acyl-CoA dehydrogenase, mitochondrial"/>
    <property type="match status" value="1"/>
</dbReference>
<dbReference type="Gene3D" id="1.10.540.10">
    <property type="entry name" value="Acyl-CoA dehydrogenase/oxidase, N-terminal domain"/>
    <property type="match status" value="1"/>
</dbReference>
<dbReference type="Gene3D" id="1.20.140.10">
    <property type="entry name" value="Butyryl-CoA Dehydrogenase, subunit A, domain 3"/>
    <property type="match status" value="2"/>
</dbReference>
<keyword evidence="9" id="KW-0472">Membrane</keyword>
<keyword evidence="7" id="KW-0809">Transit peptide</keyword>
<evidence type="ECO:0000256" key="7">
    <source>
        <dbReference type="ARBA" id="ARBA00022946"/>
    </source>
</evidence>
<keyword evidence="5 12" id="KW-0285">Flavoprotein</keyword>
<dbReference type="SUPFAM" id="SSF47203">
    <property type="entry name" value="Acyl-CoA dehydrogenase C-terminal domain-like"/>
    <property type="match status" value="1"/>
</dbReference>
<evidence type="ECO:0000259" key="13">
    <source>
        <dbReference type="Pfam" id="PF00441"/>
    </source>
</evidence>
<dbReference type="InterPro" id="IPR049448">
    <property type="entry name" value="ACAD9/ACADV-like_C"/>
</dbReference>
<organism evidence="17 18">
    <name type="scientific">Thermogemmata fonticola</name>
    <dbReference type="NCBI Taxonomy" id="2755323"/>
    <lineage>
        <taxon>Bacteria</taxon>
        <taxon>Pseudomonadati</taxon>
        <taxon>Planctomycetota</taxon>
        <taxon>Planctomycetia</taxon>
        <taxon>Gemmatales</taxon>
        <taxon>Gemmataceae</taxon>
        <taxon>Thermogemmata</taxon>
    </lineage>
</organism>
<dbReference type="InterPro" id="IPR046373">
    <property type="entry name" value="Acyl-CoA_Oxase/DH_mid-dom_sf"/>
</dbReference>
<name>A0A7V8VGR0_9BACT</name>
<comment type="catalytic activity">
    <reaction evidence="10">
        <text>eicosanoyl-CoA + oxidized [electron-transfer flavoprotein] + H(+) = (2E)-eicosenoyl-CoA + reduced [electron-transfer flavoprotein]</text>
        <dbReference type="Rhea" id="RHEA:47236"/>
        <dbReference type="Rhea" id="RHEA-COMP:10685"/>
        <dbReference type="Rhea" id="RHEA-COMP:10686"/>
        <dbReference type="ChEBI" id="CHEBI:15378"/>
        <dbReference type="ChEBI" id="CHEBI:57380"/>
        <dbReference type="ChEBI" id="CHEBI:57692"/>
        <dbReference type="ChEBI" id="CHEBI:58307"/>
        <dbReference type="ChEBI" id="CHEBI:74691"/>
    </reaction>
    <physiologicalReaction direction="left-to-right" evidence="10">
        <dbReference type="Rhea" id="RHEA:47237"/>
    </physiologicalReaction>
</comment>
<reference evidence="17 18" key="1">
    <citation type="submission" date="2020-07" db="EMBL/GenBank/DDBJ databases">
        <title>Thermogemmata thermophila gen. nov., sp. nov., a novel moderate thermophilic planctomycete from a Kamchatka hot spring.</title>
        <authorList>
            <person name="Elcheninov A.G."/>
            <person name="Podosokorskaya O.A."/>
            <person name="Kovaleva O.L."/>
            <person name="Novikov A."/>
            <person name="Bonch-Osmolovskaya E.A."/>
            <person name="Toshchakov S.V."/>
            <person name="Kublanov I.V."/>
        </authorList>
    </citation>
    <scope>NUCLEOTIDE SEQUENCE [LARGE SCALE GENOMIC DNA]</scope>
    <source>
        <strain evidence="17 18">2918</strain>
    </source>
</reference>
<feature type="domain" description="Acyl-CoA dehydrogenase/oxidase C-terminal" evidence="13">
    <location>
        <begin position="276"/>
        <end position="422"/>
    </location>
</feature>
<feature type="domain" description="Acyl-CoA dehydrogenase/oxidase N-terminal" evidence="15">
    <location>
        <begin position="54"/>
        <end position="160"/>
    </location>
</feature>
<evidence type="ECO:0000256" key="12">
    <source>
        <dbReference type="RuleBase" id="RU362125"/>
    </source>
</evidence>
<evidence type="ECO:0000256" key="11">
    <source>
        <dbReference type="ARBA" id="ARBA00049224"/>
    </source>
</evidence>
<accession>A0A7V8VGR0</accession>
<gene>
    <name evidence="17" type="ORF">H0921_16415</name>
</gene>
<dbReference type="GO" id="GO:0003995">
    <property type="term" value="F:acyl-CoA dehydrogenase activity"/>
    <property type="evidence" value="ECO:0007669"/>
    <property type="project" value="InterPro"/>
</dbReference>
<dbReference type="Pfam" id="PF02771">
    <property type="entry name" value="Acyl-CoA_dh_N"/>
    <property type="match status" value="1"/>
</dbReference>
<feature type="domain" description="Acyl-CoA oxidase/dehydrogenase middle" evidence="14">
    <location>
        <begin position="165"/>
        <end position="264"/>
    </location>
</feature>
<evidence type="ECO:0000259" key="14">
    <source>
        <dbReference type="Pfam" id="PF02770"/>
    </source>
</evidence>
<evidence type="ECO:0000256" key="8">
    <source>
        <dbReference type="ARBA" id="ARBA00023002"/>
    </source>
</evidence>
<evidence type="ECO:0000313" key="18">
    <source>
        <dbReference type="Proteomes" id="UP000542342"/>
    </source>
</evidence>
<evidence type="ECO:0000256" key="6">
    <source>
        <dbReference type="ARBA" id="ARBA00022827"/>
    </source>
</evidence>
<dbReference type="Proteomes" id="UP000542342">
    <property type="component" value="Unassembled WGS sequence"/>
</dbReference>
<dbReference type="PROSITE" id="PS00073">
    <property type="entry name" value="ACYL_COA_DH_2"/>
    <property type="match status" value="1"/>
</dbReference>
<dbReference type="Pfam" id="PF00441">
    <property type="entry name" value="Acyl-CoA_dh_1"/>
    <property type="match status" value="1"/>
</dbReference>
<evidence type="ECO:0000313" key="17">
    <source>
        <dbReference type="EMBL" id="MBA2227744.1"/>
    </source>
</evidence>
<protein>
    <submittedName>
        <fullName evidence="17">Acyl-CoA dehydrogenase family protein</fullName>
    </submittedName>
</protein>
<dbReference type="GO" id="GO:0050660">
    <property type="term" value="F:flavin adenine dinucleotide binding"/>
    <property type="evidence" value="ECO:0007669"/>
    <property type="project" value="InterPro"/>
</dbReference>
<sequence>MALTAQQIAEQRKQVEELIAGPDVGFAKALFFGRFKGELLFPYPVLPPEQQAAAEEMAERVRAFAQAHIDHMRIDREANIPDEVIRGLADLGVFKLTIPKEYGGLGFSQQQYLQVMEVIGGHCASTAVFVNAHHSIGVRALVLFGTKEQQAKWLPGLYDGTKLCAFALTEPEAGSDAGNVQTTATPTEDGSAYILNGIKHYITNGGIAHVLTVMARTPDPSTPKGKVTAFLVTPDMPGFEVLEARMPKCGIRGTATGKIRFTNMRVPKENILGEIGRGLKLALTVLDYGRITFGATCTGHAKACIRAMIEHARRRVQFQQPLAEFQLVQKKIAFAAAHCFAMEAMTHECAAFIDRGAEDYMLETAMLKVFATEHLWTIVNDTLQVWGGKGYFSDQPIERWMRDARINLIGEGANEVLKAFIAVVGCRGPGMYLKGLQQELFSGWRGFFRRLPAALGVGARLVAPWLAAGTPAVPVRSAQLQAPAQTLARLVRRFGLKLPHLFLALKDEAAFAQAQLIHERLADIAIDLYAAACTLARLDHLMQQPLANGAPAGRDDPYADLAAGRYFLELAFRRIRERLQALDDNDDPALLACARSMIPKFG</sequence>
<comment type="catalytic activity">
    <reaction evidence="11">
        <text>octadecanoyl-CoA + oxidized [electron-transfer flavoprotein] + H(+) = (2E)-octadecenoyl-CoA + reduced [electron-transfer flavoprotein]</text>
        <dbReference type="Rhea" id="RHEA:47240"/>
        <dbReference type="Rhea" id="RHEA-COMP:10685"/>
        <dbReference type="Rhea" id="RHEA-COMP:10686"/>
        <dbReference type="ChEBI" id="CHEBI:15378"/>
        <dbReference type="ChEBI" id="CHEBI:57394"/>
        <dbReference type="ChEBI" id="CHEBI:57692"/>
        <dbReference type="ChEBI" id="CHEBI:58307"/>
        <dbReference type="ChEBI" id="CHEBI:71412"/>
    </reaction>
    <physiologicalReaction direction="left-to-right" evidence="11">
        <dbReference type="Rhea" id="RHEA:47241"/>
    </physiologicalReaction>
</comment>
<dbReference type="PANTHER" id="PTHR43884">
    <property type="entry name" value="ACYL-COA DEHYDROGENASE"/>
    <property type="match status" value="1"/>
</dbReference>
<dbReference type="Pfam" id="PF02770">
    <property type="entry name" value="Acyl-CoA_dh_M"/>
    <property type="match status" value="1"/>
</dbReference>
<evidence type="ECO:0000256" key="3">
    <source>
        <dbReference type="ARBA" id="ARBA00009347"/>
    </source>
</evidence>
<dbReference type="InterPro" id="IPR037069">
    <property type="entry name" value="AcylCoA_DH/ox_N_sf"/>
</dbReference>
<comment type="cofactor">
    <cofactor evidence="1 12">
        <name>FAD</name>
        <dbReference type="ChEBI" id="CHEBI:57692"/>
    </cofactor>
</comment>
<evidence type="ECO:0000256" key="10">
    <source>
        <dbReference type="ARBA" id="ARBA00049140"/>
    </source>
</evidence>
<keyword evidence="18" id="KW-1185">Reference proteome</keyword>
<evidence type="ECO:0000259" key="15">
    <source>
        <dbReference type="Pfam" id="PF02771"/>
    </source>
</evidence>
<dbReference type="InterPro" id="IPR006091">
    <property type="entry name" value="Acyl-CoA_Oxase/DH_mid-dom"/>
</dbReference>
<dbReference type="Pfam" id="PF21343">
    <property type="entry name" value="ACAD9-ACADV_C"/>
    <property type="match status" value="1"/>
</dbReference>
<dbReference type="InterPro" id="IPR009075">
    <property type="entry name" value="AcylCo_DH/oxidase_C"/>
</dbReference>
<dbReference type="PANTHER" id="PTHR43884:SF9">
    <property type="entry name" value="COMPLEX I ASSEMBLY FACTOR ACAD9, MITOCHONDRIAL"/>
    <property type="match status" value="1"/>
</dbReference>
<evidence type="ECO:0000256" key="2">
    <source>
        <dbReference type="ARBA" id="ARBA00004170"/>
    </source>
</evidence>
<dbReference type="GO" id="GO:0006631">
    <property type="term" value="P:fatty acid metabolic process"/>
    <property type="evidence" value="ECO:0007669"/>
    <property type="project" value="UniProtKB-ARBA"/>
</dbReference>
<keyword evidence="4" id="KW-0597">Phosphoprotein</keyword>
<dbReference type="InterPro" id="IPR006089">
    <property type="entry name" value="Acyl-CoA_DH_CS"/>
</dbReference>
<keyword evidence="6 12" id="KW-0274">FAD</keyword>